<dbReference type="PROSITE" id="PS51155">
    <property type="entry name" value="CHIT_BIND_RR_2"/>
    <property type="match status" value="1"/>
</dbReference>
<dbReference type="AlphaFoldDB" id="A0A7R9I5M9"/>
<sequence length="252" mass="28331">MSRHASLEKCRAETKTRRSRIQIYSTSVCIFFEHDVKPQTSFRLTSALSDNSRYHTRGGLYKRAQYLLTGITLSSKTRTQRTEFKHARHTGRIRSSSLLGIASKDMFAGMPITTASHLVLCPPSSWDIRSFDDPQIFLFSPASLPIAVTAVMASPGYYGYQHLPSTQQEHYAYPAYKFDYAVHDPHTGDIKNQWESRDGDVVKGSYSLVEADGTLRTVDYTADKHNGFNAVVKKSGHAHHPQQATHYGHGAY</sequence>
<dbReference type="GO" id="GO:0031012">
    <property type="term" value="C:extracellular matrix"/>
    <property type="evidence" value="ECO:0007669"/>
    <property type="project" value="TreeGrafter"/>
</dbReference>
<accession>A0A7R9I5M9</accession>
<gene>
    <name evidence="3" type="ORF">TBIB3V08_LOCUS10782</name>
</gene>
<protein>
    <recommendedName>
        <fullName evidence="4">Cuticle protein 19</fullName>
    </recommendedName>
</protein>
<keyword evidence="1 2" id="KW-0193">Cuticle</keyword>
<proteinExistence type="predicted"/>
<dbReference type="PANTHER" id="PTHR12236">
    <property type="entry name" value="STRUCTURAL CONTITUENT OF CUTICLE"/>
    <property type="match status" value="1"/>
</dbReference>
<organism evidence="3">
    <name type="scientific">Timema bartmani</name>
    <dbReference type="NCBI Taxonomy" id="61472"/>
    <lineage>
        <taxon>Eukaryota</taxon>
        <taxon>Metazoa</taxon>
        <taxon>Ecdysozoa</taxon>
        <taxon>Arthropoda</taxon>
        <taxon>Hexapoda</taxon>
        <taxon>Insecta</taxon>
        <taxon>Pterygota</taxon>
        <taxon>Neoptera</taxon>
        <taxon>Polyneoptera</taxon>
        <taxon>Phasmatodea</taxon>
        <taxon>Timematodea</taxon>
        <taxon>Timematoidea</taxon>
        <taxon>Timematidae</taxon>
        <taxon>Timema</taxon>
    </lineage>
</organism>
<evidence type="ECO:0000256" key="1">
    <source>
        <dbReference type="ARBA" id="ARBA00022460"/>
    </source>
</evidence>
<dbReference type="EMBL" id="OD570091">
    <property type="protein sequence ID" value="CAD7448496.1"/>
    <property type="molecule type" value="Genomic_DNA"/>
</dbReference>
<dbReference type="GO" id="GO:0005615">
    <property type="term" value="C:extracellular space"/>
    <property type="evidence" value="ECO:0007669"/>
    <property type="project" value="TreeGrafter"/>
</dbReference>
<dbReference type="PROSITE" id="PS00233">
    <property type="entry name" value="CHIT_BIND_RR_1"/>
    <property type="match status" value="1"/>
</dbReference>
<dbReference type="InterPro" id="IPR000618">
    <property type="entry name" value="Insect_cuticle"/>
</dbReference>
<evidence type="ECO:0008006" key="4">
    <source>
        <dbReference type="Google" id="ProtNLM"/>
    </source>
</evidence>
<evidence type="ECO:0000313" key="3">
    <source>
        <dbReference type="EMBL" id="CAD7448496.1"/>
    </source>
</evidence>
<dbReference type="InterPro" id="IPR051217">
    <property type="entry name" value="Insect_Cuticle_Struc_Prot"/>
</dbReference>
<dbReference type="PRINTS" id="PR00947">
    <property type="entry name" value="CUTICLE"/>
</dbReference>
<name>A0A7R9I5M9_9NEOP</name>
<dbReference type="GO" id="GO:0042302">
    <property type="term" value="F:structural constituent of cuticle"/>
    <property type="evidence" value="ECO:0007669"/>
    <property type="project" value="UniProtKB-UniRule"/>
</dbReference>
<dbReference type="PANTHER" id="PTHR12236:SF95">
    <property type="entry name" value="CUTICULAR PROTEIN 76BD, ISOFORM C-RELATED"/>
    <property type="match status" value="1"/>
</dbReference>
<evidence type="ECO:0000256" key="2">
    <source>
        <dbReference type="PROSITE-ProRule" id="PRU00497"/>
    </source>
</evidence>
<dbReference type="InterPro" id="IPR031311">
    <property type="entry name" value="CHIT_BIND_RR_consensus"/>
</dbReference>
<dbReference type="Pfam" id="PF00379">
    <property type="entry name" value="Chitin_bind_4"/>
    <property type="match status" value="1"/>
</dbReference>
<reference evidence="3" key="1">
    <citation type="submission" date="2020-11" db="EMBL/GenBank/DDBJ databases">
        <authorList>
            <person name="Tran Van P."/>
        </authorList>
    </citation>
    <scope>NUCLEOTIDE SEQUENCE</scope>
</reference>